<sequence length="59" mass="6842">MPEYLAEQRIVITKQITVRAKDADEGRKLINKGVCIVNDIRQLDYLDINEKQEETTHGK</sequence>
<evidence type="ECO:0000313" key="1">
    <source>
        <dbReference type="EMBL" id="SNZ14526.1"/>
    </source>
</evidence>
<evidence type="ECO:0000313" key="2">
    <source>
        <dbReference type="Proteomes" id="UP000219356"/>
    </source>
</evidence>
<dbReference type="RefSeq" id="WP_097042505.1">
    <property type="nucleotide sequence ID" value="NZ_OBEK01000003.1"/>
</dbReference>
<reference evidence="2" key="1">
    <citation type="submission" date="2017-09" db="EMBL/GenBank/DDBJ databases">
        <authorList>
            <person name="Varghese N."/>
            <person name="Submissions S."/>
        </authorList>
    </citation>
    <scope>NUCLEOTIDE SEQUENCE [LARGE SCALE GENOMIC DNA]</scope>
    <source>
        <strain evidence="2">CGMCC 1.8913</strain>
    </source>
</reference>
<name>A0A285P2Z3_9BACI</name>
<organism evidence="1 2">
    <name type="scientific">Terribacillus aidingensis</name>
    <dbReference type="NCBI Taxonomy" id="586416"/>
    <lineage>
        <taxon>Bacteria</taxon>
        <taxon>Bacillati</taxon>
        <taxon>Bacillota</taxon>
        <taxon>Bacilli</taxon>
        <taxon>Bacillales</taxon>
        <taxon>Bacillaceae</taxon>
        <taxon>Terribacillus</taxon>
    </lineage>
</organism>
<gene>
    <name evidence="1" type="ORF">SAMN05421503_2448</name>
</gene>
<keyword evidence="2" id="KW-1185">Reference proteome</keyword>
<dbReference type="Proteomes" id="UP000219356">
    <property type="component" value="Unassembled WGS sequence"/>
</dbReference>
<protein>
    <submittedName>
        <fullName evidence="1">Uncharacterized protein</fullName>
    </submittedName>
</protein>
<dbReference type="AlphaFoldDB" id="A0A285P2Z3"/>
<dbReference type="EMBL" id="OBEK01000003">
    <property type="protein sequence ID" value="SNZ14526.1"/>
    <property type="molecule type" value="Genomic_DNA"/>
</dbReference>
<proteinExistence type="predicted"/>
<accession>A0A285P2Z3</accession>